<feature type="compositionally biased region" description="Basic and acidic residues" evidence="3">
    <location>
        <begin position="427"/>
        <end position="436"/>
    </location>
</feature>
<evidence type="ECO:0000313" key="6">
    <source>
        <dbReference type="Proteomes" id="UP001138500"/>
    </source>
</evidence>
<reference evidence="5 6" key="2">
    <citation type="journal article" date="2021" name="Curr. Genet.">
        <title>Genetic response to nitrogen starvation in the aggressive Eucalyptus foliar pathogen Teratosphaeria destructans.</title>
        <authorList>
            <person name="Havenga M."/>
            <person name="Wingfield B.D."/>
            <person name="Wingfield M.J."/>
            <person name="Dreyer L.L."/>
            <person name="Roets F."/>
            <person name="Aylward J."/>
        </authorList>
    </citation>
    <scope>NUCLEOTIDE SEQUENCE [LARGE SCALE GENOMIC DNA]</scope>
    <source>
        <strain evidence="5">CMW44962</strain>
    </source>
</reference>
<feature type="region of interest" description="Disordered" evidence="3">
    <location>
        <begin position="110"/>
        <end position="324"/>
    </location>
</feature>
<evidence type="ECO:0000256" key="2">
    <source>
        <dbReference type="PROSITE-ProRule" id="PRU00192"/>
    </source>
</evidence>
<keyword evidence="6" id="KW-1185">Reference proteome</keyword>
<dbReference type="EMBL" id="RIBY02000002">
    <property type="protein sequence ID" value="KAH9845697.1"/>
    <property type="molecule type" value="Genomic_DNA"/>
</dbReference>
<dbReference type="PROSITE" id="PS50002">
    <property type="entry name" value="SH3"/>
    <property type="match status" value="1"/>
</dbReference>
<dbReference type="SUPFAM" id="SSF50044">
    <property type="entry name" value="SH3-domain"/>
    <property type="match status" value="1"/>
</dbReference>
<feature type="region of interest" description="Disordered" evidence="3">
    <location>
        <begin position="1"/>
        <end position="89"/>
    </location>
</feature>
<reference evidence="5 6" key="1">
    <citation type="journal article" date="2018" name="IMA Fungus">
        <title>IMA Genome-F 10: Nine draft genome sequences of Claviceps purpurea s.lat., including C. arundinis, C. humidiphila, and C. cf. spartinae, pseudomolecules for the pitch canker pathogen Fusarium circinatum, draft genome of Davidsoniella eucalypti, Grosmannia galeiformis, Quambalaria eucalypti, and Teratosphaeria destructans.</title>
        <authorList>
            <person name="Wingfield B.D."/>
            <person name="Liu M."/>
            <person name="Nguyen H.D."/>
            <person name="Lane F.A."/>
            <person name="Morgan S.W."/>
            <person name="De Vos L."/>
            <person name="Wilken P.M."/>
            <person name="Duong T.A."/>
            <person name="Aylward J."/>
            <person name="Coetzee M.P."/>
            <person name="Dadej K."/>
            <person name="De Beer Z.W."/>
            <person name="Findlay W."/>
            <person name="Havenga M."/>
            <person name="Kolarik M."/>
            <person name="Menzies J.G."/>
            <person name="Naidoo K."/>
            <person name="Pochopski O."/>
            <person name="Shoukouhi P."/>
            <person name="Santana Q.C."/>
            <person name="Seifert K.A."/>
            <person name="Soal N."/>
            <person name="Steenkamp E.T."/>
            <person name="Tatham C.T."/>
            <person name="van der Nest M.A."/>
            <person name="Wingfield M.J."/>
        </authorList>
    </citation>
    <scope>NUCLEOTIDE SEQUENCE [LARGE SCALE GENOMIC DNA]</scope>
    <source>
        <strain evidence="5">CMW44962</strain>
    </source>
</reference>
<dbReference type="Gene3D" id="2.30.30.40">
    <property type="entry name" value="SH3 Domains"/>
    <property type="match status" value="1"/>
</dbReference>
<evidence type="ECO:0000256" key="1">
    <source>
        <dbReference type="ARBA" id="ARBA00022443"/>
    </source>
</evidence>
<dbReference type="InterPro" id="IPR001452">
    <property type="entry name" value="SH3_domain"/>
</dbReference>
<feature type="domain" description="SH3" evidence="4">
    <location>
        <begin position="324"/>
        <end position="385"/>
    </location>
</feature>
<organism evidence="5 6">
    <name type="scientific">Teratosphaeria destructans</name>
    <dbReference type="NCBI Taxonomy" id="418781"/>
    <lineage>
        <taxon>Eukaryota</taxon>
        <taxon>Fungi</taxon>
        <taxon>Dikarya</taxon>
        <taxon>Ascomycota</taxon>
        <taxon>Pezizomycotina</taxon>
        <taxon>Dothideomycetes</taxon>
        <taxon>Dothideomycetidae</taxon>
        <taxon>Mycosphaerellales</taxon>
        <taxon>Teratosphaeriaceae</taxon>
        <taxon>Teratosphaeria</taxon>
    </lineage>
</organism>
<feature type="compositionally biased region" description="Polar residues" evidence="3">
    <location>
        <begin position="247"/>
        <end position="260"/>
    </location>
</feature>
<dbReference type="SMART" id="SM00326">
    <property type="entry name" value="SH3"/>
    <property type="match status" value="1"/>
</dbReference>
<dbReference type="Pfam" id="PF14604">
    <property type="entry name" value="SH3_9"/>
    <property type="match status" value="1"/>
</dbReference>
<name>A0A9W7T1D2_9PEZI</name>
<evidence type="ECO:0000256" key="3">
    <source>
        <dbReference type="SAM" id="MobiDB-lite"/>
    </source>
</evidence>
<feature type="compositionally biased region" description="Basic and acidic residues" evidence="3">
    <location>
        <begin position="207"/>
        <end position="218"/>
    </location>
</feature>
<sequence length="444" mass="48903">MAEVLSPPPHPSPASTATTASTTSPQPPPPPRIDSPDSTRSRLSQSRWRHSRDRVPSRTPTRLSHYSQQSRRSSRSRPRSSNLTTLPAFQSSLSYALVRDFAYDVFHPMHYGAPPELESETSTPGSEWYAGRRMSDSMESGSGGSGGAWSAGPWGGDGSMYADPSGEEGIEALPSTSFGDDGESVSEKSDGRGKKHRKSKSYADITDYERGRRRESTGYRRSRQGADEMFLFSGQQTDPAGRDSLRQSRSYGQPPSTVENGHTRRDSHFQTMLPSRSFGHSQQNPQPIGPVDPDSDLPLDREIPTSPNHSPNQRQSIGPDDEDLYAGQSLALYTFEPENANELRLTEGQVIMVSYRHGQGWLVAEDPRTGEQGLVPEAYVRLLSDLPHYDPETGTFQDLEDGEEGTQRFEDAEEDVTGESFGSGGGEGEKDGRVDEVREESDDR</sequence>
<feature type="compositionally biased region" description="Low complexity" evidence="3">
    <location>
        <begin position="13"/>
        <end position="24"/>
    </location>
</feature>
<feature type="compositionally biased region" description="Gly residues" evidence="3">
    <location>
        <begin position="141"/>
        <end position="158"/>
    </location>
</feature>
<evidence type="ECO:0000313" key="5">
    <source>
        <dbReference type="EMBL" id="KAH9845697.1"/>
    </source>
</evidence>
<feature type="region of interest" description="Disordered" evidence="3">
    <location>
        <begin position="390"/>
        <end position="444"/>
    </location>
</feature>
<dbReference type="AlphaFoldDB" id="A0A9W7T1D2"/>
<evidence type="ECO:0000259" key="4">
    <source>
        <dbReference type="PROSITE" id="PS50002"/>
    </source>
</evidence>
<comment type="caution">
    <text evidence="5">The sequence shown here is derived from an EMBL/GenBank/DDBJ whole genome shotgun (WGS) entry which is preliminary data.</text>
</comment>
<dbReference type="InterPro" id="IPR036028">
    <property type="entry name" value="SH3-like_dom_sf"/>
</dbReference>
<protein>
    <submittedName>
        <fullName evidence="5">Src-like 3 domains</fullName>
    </submittedName>
</protein>
<feature type="compositionally biased region" description="Polar residues" evidence="3">
    <location>
        <begin position="269"/>
        <end position="286"/>
    </location>
</feature>
<gene>
    <name evidence="5" type="ORF">Tdes44962_MAKER01128</name>
</gene>
<proteinExistence type="predicted"/>
<feature type="compositionally biased region" description="Polar residues" evidence="3">
    <location>
        <begin position="305"/>
        <end position="316"/>
    </location>
</feature>
<keyword evidence="1 2" id="KW-0728">SH3 domain</keyword>
<dbReference type="Proteomes" id="UP001138500">
    <property type="component" value="Unassembled WGS sequence"/>
</dbReference>
<accession>A0A9W7T1D2</accession>
<dbReference type="OrthoDB" id="19092at2759"/>
<feature type="compositionally biased region" description="Pro residues" evidence="3">
    <location>
        <begin position="1"/>
        <end position="12"/>
    </location>
</feature>